<evidence type="ECO:0000256" key="1">
    <source>
        <dbReference type="ARBA" id="ARBA00004141"/>
    </source>
</evidence>
<reference evidence="6 7" key="1">
    <citation type="submission" date="2017-06" db="EMBL/GenBank/DDBJ databases">
        <title>Ant-infecting Ophiocordyceps genomes reveal a high diversity of potential behavioral manipulation genes and a possible major role for enterotoxins.</title>
        <authorList>
            <person name="De Bekker C."/>
            <person name="Evans H.C."/>
            <person name="Brachmann A."/>
            <person name="Hughes D.P."/>
        </authorList>
    </citation>
    <scope>NUCLEOTIDE SEQUENCE [LARGE SCALE GENOMIC DNA]</scope>
    <source>
        <strain evidence="6 7">Map64</strain>
    </source>
</reference>
<dbReference type="STRING" id="1399860.A0A2C5XXN6"/>
<dbReference type="EMBL" id="NJET01000084">
    <property type="protein sequence ID" value="PHH62015.1"/>
    <property type="molecule type" value="Genomic_DNA"/>
</dbReference>
<comment type="subcellular location">
    <subcellularLocation>
        <location evidence="1 5">Membrane</location>
        <topology evidence="1 5">Multi-pass membrane protein</topology>
    </subcellularLocation>
</comment>
<name>A0A2C5XXN6_9HYPO</name>
<dbReference type="GO" id="GO:0016020">
    <property type="term" value="C:membrane"/>
    <property type="evidence" value="ECO:0007669"/>
    <property type="project" value="UniProtKB-SubCell"/>
</dbReference>
<comment type="caution">
    <text evidence="5">Lacks conserved residue(s) required for the propagation of feature annotation.</text>
</comment>
<evidence type="ECO:0000313" key="6">
    <source>
        <dbReference type="EMBL" id="PHH62015.1"/>
    </source>
</evidence>
<dbReference type="PANTHER" id="PTHR19317:SF0">
    <property type="entry name" value="PRENYLATED RAB ACCEPTOR PROTEIN 1"/>
    <property type="match status" value="1"/>
</dbReference>
<feature type="transmembrane region" description="Helical" evidence="5">
    <location>
        <begin position="70"/>
        <end position="88"/>
    </location>
</feature>
<organism evidence="6 7">
    <name type="scientific">Ophiocordyceps australis</name>
    <dbReference type="NCBI Taxonomy" id="1399860"/>
    <lineage>
        <taxon>Eukaryota</taxon>
        <taxon>Fungi</taxon>
        <taxon>Dikarya</taxon>
        <taxon>Ascomycota</taxon>
        <taxon>Pezizomycotina</taxon>
        <taxon>Sordariomycetes</taxon>
        <taxon>Hypocreomycetidae</taxon>
        <taxon>Hypocreales</taxon>
        <taxon>Ophiocordycipitaceae</taxon>
        <taxon>Ophiocordyceps</taxon>
    </lineage>
</organism>
<dbReference type="GO" id="GO:0005794">
    <property type="term" value="C:Golgi apparatus"/>
    <property type="evidence" value="ECO:0007669"/>
    <property type="project" value="TreeGrafter"/>
</dbReference>
<evidence type="ECO:0000256" key="5">
    <source>
        <dbReference type="RuleBase" id="RU363107"/>
    </source>
</evidence>
<dbReference type="OrthoDB" id="63113at2759"/>
<evidence type="ECO:0000256" key="4">
    <source>
        <dbReference type="ARBA" id="ARBA00023136"/>
    </source>
</evidence>
<accession>A0A2C5XXN6</accession>
<keyword evidence="3 5" id="KW-1133">Transmembrane helix</keyword>
<proteinExistence type="inferred from homology"/>
<comment type="similarity">
    <text evidence="5">Belongs to the PRA1 family.</text>
</comment>
<evidence type="ECO:0000313" key="7">
    <source>
        <dbReference type="Proteomes" id="UP000226192"/>
    </source>
</evidence>
<protein>
    <recommendedName>
        <fullName evidence="5">PRA1 family protein</fullName>
    </recommendedName>
</protein>
<dbReference type="InterPro" id="IPR004895">
    <property type="entry name" value="Prenylated_rab_accept_PRA1"/>
</dbReference>
<evidence type="ECO:0000256" key="3">
    <source>
        <dbReference type="ARBA" id="ARBA00022989"/>
    </source>
</evidence>
<dbReference type="Proteomes" id="UP000226192">
    <property type="component" value="Unassembled WGS sequence"/>
</dbReference>
<comment type="caution">
    <text evidence="6">The sequence shown here is derived from an EMBL/GenBank/DDBJ whole genome shotgun (WGS) entry which is preliminary data.</text>
</comment>
<dbReference type="Pfam" id="PF03208">
    <property type="entry name" value="PRA1"/>
    <property type="match status" value="1"/>
</dbReference>
<dbReference type="AlphaFoldDB" id="A0A2C5XXN6"/>
<gene>
    <name evidence="6" type="ORF">CDD81_7639</name>
</gene>
<keyword evidence="7" id="KW-1185">Reference proteome</keyword>
<sequence>MSRIQVPLDVLTSRLNIGQRFQGLRAGPLTGRFSNLRPMSEFFDFKRLSKPANFGDMQSRVNYNLSHFSSNYAVVFAMLSIYALGATLK</sequence>
<keyword evidence="4 5" id="KW-0472">Membrane</keyword>
<evidence type="ECO:0000256" key="2">
    <source>
        <dbReference type="ARBA" id="ARBA00022692"/>
    </source>
</evidence>
<keyword evidence="2 5" id="KW-0812">Transmembrane</keyword>
<dbReference type="PANTHER" id="PTHR19317">
    <property type="entry name" value="PRENYLATED RAB ACCEPTOR 1-RELATED"/>
    <property type="match status" value="1"/>
</dbReference>